<evidence type="ECO:0000313" key="6">
    <source>
        <dbReference type="Proteomes" id="UP000011666"/>
    </source>
</evidence>
<dbReference type="Gene3D" id="4.10.320.10">
    <property type="entry name" value="E3-binding domain"/>
    <property type="match status" value="1"/>
</dbReference>
<evidence type="ECO:0000259" key="3">
    <source>
        <dbReference type="Pfam" id="PF11774"/>
    </source>
</evidence>
<gene>
    <name evidence="5" type="ORF">GS4_02_02370</name>
</gene>
<dbReference type="OrthoDB" id="4113332at2"/>
<protein>
    <recommendedName>
        <fullName evidence="7">LSR2-like protein</fullName>
    </recommendedName>
</protein>
<dbReference type="AlphaFoldDB" id="M0QDX6"/>
<keyword evidence="1" id="KW-0238">DNA-binding</keyword>
<reference evidence="5 6" key="1">
    <citation type="submission" date="2013-01" db="EMBL/GenBank/DDBJ databases">
        <title>Whole genome shotgun sequence of Gordonia soli NBRC 108243.</title>
        <authorList>
            <person name="Isaki-Nakamura S."/>
            <person name="Hosoyama A."/>
            <person name="Tsuchikane K."/>
            <person name="Ando Y."/>
            <person name="Baba S."/>
            <person name="Ohji S."/>
            <person name="Hamada M."/>
            <person name="Tamura T."/>
            <person name="Yamazoe A."/>
            <person name="Yamazaki S."/>
            <person name="Fujita N."/>
        </authorList>
    </citation>
    <scope>NUCLEOTIDE SEQUENCE [LARGE SCALE GENOMIC DNA]</scope>
    <source>
        <strain evidence="5 6">NBRC 108243</strain>
    </source>
</reference>
<dbReference type="InterPro" id="IPR024412">
    <property type="entry name" value="Lsr2_dim_dom"/>
</dbReference>
<dbReference type="Proteomes" id="UP000011666">
    <property type="component" value="Unassembled WGS sequence"/>
</dbReference>
<dbReference type="GO" id="GO:0003677">
    <property type="term" value="F:DNA binding"/>
    <property type="evidence" value="ECO:0007669"/>
    <property type="project" value="UniProtKB-KW"/>
</dbReference>
<dbReference type="STRING" id="1223545.GS4_02_02370"/>
<dbReference type="eggNOG" id="ENOG5032RKK">
    <property type="taxonomic scope" value="Bacteria"/>
</dbReference>
<evidence type="ECO:0000256" key="2">
    <source>
        <dbReference type="SAM" id="MobiDB-lite"/>
    </source>
</evidence>
<proteinExistence type="predicted"/>
<feature type="region of interest" description="Disordered" evidence="2">
    <location>
        <begin position="60"/>
        <end position="80"/>
    </location>
</feature>
<dbReference type="EMBL" id="BANX01000002">
    <property type="protein sequence ID" value="GAC66526.1"/>
    <property type="molecule type" value="Genomic_DNA"/>
</dbReference>
<feature type="domain" description="Lsr2 dimerization" evidence="3">
    <location>
        <begin position="1"/>
        <end position="58"/>
    </location>
</feature>
<name>M0QDX6_9ACTN</name>
<dbReference type="InterPro" id="IPR055370">
    <property type="entry name" value="Lsr2_DNA-bd"/>
</dbReference>
<feature type="domain" description="Lsr2 DNA-binding" evidence="4">
    <location>
        <begin position="75"/>
        <end position="110"/>
    </location>
</feature>
<evidence type="ECO:0008006" key="7">
    <source>
        <dbReference type="Google" id="ProtNLM"/>
    </source>
</evidence>
<keyword evidence="6" id="KW-1185">Reference proteome</keyword>
<evidence type="ECO:0000313" key="5">
    <source>
        <dbReference type="EMBL" id="GAC66526.1"/>
    </source>
</evidence>
<sequence>MARKEIVQVIDDIDGKVLDEFETVKWSLDGKTYEFDTSSKHAQQFRDSLSKYVEVSRATSRSPKRVTVTNGAGRSKDQTQAIRQWAQKNGHDVSDRGRIPRAVIEAFEEAH</sequence>
<evidence type="ECO:0000256" key="1">
    <source>
        <dbReference type="ARBA" id="ARBA00023125"/>
    </source>
</evidence>
<dbReference type="GO" id="GO:0016746">
    <property type="term" value="F:acyltransferase activity"/>
    <property type="evidence" value="ECO:0007669"/>
    <property type="project" value="InterPro"/>
</dbReference>
<dbReference type="InterPro" id="IPR036625">
    <property type="entry name" value="E3-bd_dom_sf"/>
</dbReference>
<dbReference type="Pfam" id="PF23359">
    <property type="entry name" value="Lsr2_DNA-bd"/>
    <property type="match status" value="1"/>
</dbReference>
<dbReference type="RefSeq" id="WP_007616826.1">
    <property type="nucleotide sequence ID" value="NZ_BANX01000002.1"/>
</dbReference>
<accession>M0QDX6</accession>
<organism evidence="5 6">
    <name type="scientific">Gordonia soli NBRC 108243</name>
    <dbReference type="NCBI Taxonomy" id="1223545"/>
    <lineage>
        <taxon>Bacteria</taxon>
        <taxon>Bacillati</taxon>
        <taxon>Actinomycetota</taxon>
        <taxon>Actinomycetes</taxon>
        <taxon>Mycobacteriales</taxon>
        <taxon>Gordoniaceae</taxon>
        <taxon>Gordonia</taxon>
    </lineage>
</organism>
<dbReference type="InterPro" id="IPR042261">
    <property type="entry name" value="Lsr2-like_dimerization"/>
</dbReference>
<evidence type="ECO:0000259" key="4">
    <source>
        <dbReference type="Pfam" id="PF23359"/>
    </source>
</evidence>
<comment type="caution">
    <text evidence="5">The sequence shown here is derived from an EMBL/GenBank/DDBJ whole genome shotgun (WGS) entry which is preliminary data.</text>
</comment>
<dbReference type="Gene3D" id="3.30.60.230">
    <property type="entry name" value="Lsr2, dimerization domain"/>
    <property type="match status" value="1"/>
</dbReference>
<dbReference type="Pfam" id="PF11774">
    <property type="entry name" value="Lsr2"/>
    <property type="match status" value="1"/>
</dbReference>